<dbReference type="InterPro" id="IPR026591">
    <property type="entry name" value="Sirtuin_cat_small_dom_sf"/>
</dbReference>
<keyword evidence="3 4" id="KW-0520">NAD</keyword>
<sequence>MKEFLKLLNESRLTVVLTGAGISTPSGIPDFRGPQGIYRKYPQNVFDIDFFYSHPEKFYEFAKEGIFPMLEAKPNPAHVLLAKLEERGLIETVITQNIDRLHQKAGSKKVIELHGNVEEYYCTRCGKEYTVKDVMEKLEKDSVPRCDDCSGLIRPNIVFFGEALPQNALNEAIRLSSKANLMIVMGSSLVVYPAAELPLITVRGGGKLVIVNMGETPLDDLATLKYNMDVVEFANNVMKEGGIS</sequence>
<dbReference type="NCBIfam" id="NF010736">
    <property type="entry name" value="PRK14138.1"/>
    <property type="match status" value="1"/>
</dbReference>
<dbReference type="InterPro" id="IPR003000">
    <property type="entry name" value="Sirtuin"/>
</dbReference>
<name>A0A101EQT7_9THEM</name>
<dbReference type="Gene3D" id="3.40.50.1220">
    <property type="entry name" value="TPP-binding domain"/>
    <property type="match status" value="1"/>
</dbReference>
<dbReference type="GO" id="GO:0070403">
    <property type="term" value="F:NAD+ binding"/>
    <property type="evidence" value="ECO:0007669"/>
    <property type="project" value="UniProtKB-UniRule"/>
</dbReference>
<feature type="binding site" evidence="4">
    <location>
        <position position="230"/>
    </location>
    <ligand>
        <name>NAD(+)</name>
        <dbReference type="ChEBI" id="CHEBI:57540"/>
    </ligand>
</feature>
<dbReference type="NCBIfam" id="NF001753">
    <property type="entry name" value="PRK00481.1-3"/>
    <property type="match status" value="1"/>
</dbReference>
<dbReference type="NCBIfam" id="NF001752">
    <property type="entry name" value="PRK00481.1-1"/>
    <property type="match status" value="1"/>
</dbReference>
<dbReference type="PATRIC" id="fig|93930.3.peg.1751"/>
<feature type="binding site" evidence="4">
    <location>
        <position position="229"/>
    </location>
    <ligand>
        <name>NAD(+)</name>
        <dbReference type="ChEBI" id="CHEBI:57540"/>
    </ligand>
</feature>
<dbReference type="PANTHER" id="PTHR11085">
    <property type="entry name" value="NAD-DEPENDENT PROTEIN DEACYLASE SIRTUIN-5, MITOCHONDRIAL-RELATED"/>
    <property type="match status" value="1"/>
</dbReference>
<feature type="binding site" evidence="4">
    <location>
        <position position="32"/>
    </location>
    <ligand>
        <name>NAD(+)</name>
        <dbReference type="ChEBI" id="CHEBI:57540"/>
    </ligand>
</feature>
<feature type="binding site" evidence="4 5">
    <location>
        <position position="149"/>
    </location>
    <ligand>
        <name>Zn(2+)</name>
        <dbReference type="ChEBI" id="CHEBI:29105"/>
    </ligand>
</feature>
<feature type="binding site" evidence="4">
    <location>
        <position position="188"/>
    </location>
    <ligand>
        <name>NAD(+)</name>
        <dbReference type="ChEBI" id="CHEBI:57540"/>
    </ligand>
</feature>
<dbReference type="PANTHER" id="PTHR11085:SF4">
    <property type="entry name" value="NAD-DEPENDENT PROTEIN DEACYLASE"/>
    <property type="match status" value="1"/>
</dbReference>
<proteinExistence type="inferred from homology"/>
<feature type="binding site" evidence="4 5">
    <location>
        <position position="125"/>
    </location>
    <ligand>
        <name>Zn(2+)</name>
        <dbReference type="ChEBI" id="CHEBI:29105"/>
    </ligand>
</feature>
<feature type="binding site" evidence="4">
    <location>
        <position position="98"/>
    </location>
    <ligand>
        <name>nicotinamide</name>
        <dbReference type="ChEBI" id="CHEBI:17154"/>
    </ligand>
</feature>
<keyword evidence="4 5" id="KW-0862">Zinc</keyword>
<dbReference type="GO" id="GO:0005737">
    <property type="term" value="C:cytoplasm"/>
    <property type="evidence" value="ECO:0007669"/>
    <property type="project" value="UniProtKB-SubCell"/>
</dbReference>
<dbReference type="SUPFAM" id="SSF52467">
    <property type="entry name" value="DHS-like NAD/FAD-binding domain"/>
    <property type="match status" value="1"/>
</dbReference>
<comment type="similarity">
    <text evidence="4">Belongs to the sirtuin family. Class U subfamily.</text>
</comment>
<evidence type="ECO:0000256" key="5">
    <source>
        <dbReference type="PROSITE-ProRule" id="PRU00236"/>
    </source>
</evidence>
<dbReference type="InterPro" id="IPR029035">
    <property type="entry name" value="DHS-like_NAD/FAD-binding_dom"/>
</dbReference>
<keyword evidence="4 5" id="KW-0479">Metal-binding</keyword>
<feature type="binding site" evidence="4">
    <location>
        <position position="99"/>
    </location>
    <ligand>
        <name>nicotinamide</name>
        <dbReference type="ChEBI" id="CHEBI:17154"/>
    </ligand>
</feature>
<dbReference type="InterPro" id="IPR050134">
    <property type="entry name" value="NAD-dep_sirtuin_deacylases"/>
</dbReference>
<feature type="active site" description="Proton acceptor" evidence="4 5">
    <location>
        <position position="114"/>
    </location>
</feature>
<feature type="binding site" evidence="4">
    <location>
        <position position="212"/>
    </location>
    <ligand>
        <name>NAD(+)</name>
        <dbReference type="ChEBI" id="CHEBI:57540"/>
    </ligand>
</feature>
<dbReference type="HAMAP" id="MF_01968">
    <property type="entry name" value="Sirtuin_ClassU"/>
    <property type="match status" value="1"/>
</dbReference>
<dbReference type="CDD" id="cd01413">
    <property type="entry name" value="SIR2_Af2"/>
    <property type="match status" value="1"/>
</dbReference>
<evidence type="ECO:0000256" key="1">
    <source>
        <dbReference type="ARBA" id="ARBA00022490"/>
    </source>
</evidence>
<feature type="binding site" evidence="4">
    <location>
        <position position="31"/>
    </location>
    <ligand>
        <name>NAD(+)</name>
        <dbReference type="ChEBI" id="CHEBI:57540"/>
    </ligand>
</feature>
<comment type="function">
    <text evidence="4">NAD-dependent protein deacetylase which modulates the activities of several enzymes which are inactive in their acetylated form.</text>
</comment>
<comment type="subcellular location">
    <subcellularLocation>
        <location evidence="4">Cytoplasm</location>
    </subcellularLocation>
</comment>
<dbReference type="InterPro" id="IPR026590">
    <property type="entry name" value="Ssirtuin_cat_dom"/>
</dbReference>
<dbReference type="Proteomes" id="UP000058636">
    <property type="component" value="Unassembled WGS sequence"/>
</dbReference>
<evidence type="ECO:0000256" key="3">
    <source>
        <dbReference type="ARBA" id="ARBA00023027"/>
    </source>
</evidence>
<feature type="binding site" evidence="4">
    <location>
        <position position="214"/>
    </location>
    <ligand>
        <name>NAD(+)</name>
        <dbReference type="ChEBI" id="CHEBI:57540"/>
    </ligand>
</feature>
<feature type="binding site" evidence="4">
    <location>
        <position position="187"/>
    </location>
    <ligand>
        <name>NAD(+)</name>
        <dbReference type="ChEBI" id="CHEBI:57540"/>
    </ligand>
</feature>
<comment type="cofactor">
    <cofactor evidence="4">
        <name>Zn(2+)</name>
        <dbReference type="ChEBI" id="CHEBI:29105"/>
    </cofactor>
    <text evidence="4">Binds 1 zinc ion per subunit.</text>
</comment>
<evidence type="ECO:0000313" key="7">
    <source>
        <dbReference type="Proteomes" id="UP000058636"/>
    </source>
</evidence>
<feature type="binding site" evidence="4 5">
    <location>
        <position position="122"/>
    </location>
    <ligand>
        <name>Zn(2+)</name>
        <dbReference type="ChEBI" id="CHEBI:29105"/>
    </ligand>
</feature>
<keyword evidence="1 4" id="KW-0963">Cytoplasm</keyword>
<comment type="caution">
    <text evidence="4">Lacks conserved residue(s) required for the propagation of feature annotation.</text>
</comment>
<feature type="binding site" evidence="4">
    <location>
        <position position="99"/>
    </location>
    <ligand>
        <name>NAD(+)</name>
        <dbReference type="ChEBI" id="CHEBI:57540"/>
    </ligand>
</feature>
<feature type="binding site" evidence="4">
    <location>
        <position position="98"/>
    </location>
    <ligand>
        <name>NAD(+)</name>
        <dbReference type="ChEBI" id="CHEBI:57540"/>
    </ligand>
</feature>
<feature type="binding site" evidence="4">
    <location>
        <position position="24"/>
    </location>
    <ligand>
        <name>NAD(+)</name>
        <dbReference type="ChEBI" id="CHEBI:57540"/>
    </ligand>
</feature>
<dbReference type="AlphaFoldDB" id="A0A101EQT7"/>
<dbReference type="Gene3D" id="3.30.1600.10">
    <property type="entry name" value="SIR2/SIRT2 'Small Domain"/>
    <property type="match status" value="1"/>
</dbReference>
<accession>A0A101EQT7</accession>
<gene>
    <name evidence="4" type="primary">cobB</name>
    <name evidence="6" type="ORF">XD57_0898</name>
</gene>
<evidence type="ECO:0000256" key="2">
    <source>
        <dbReference type="ARBA" id="ARBA00022679"/>
    </source>
</evidence>
<dbReference type="EMBL" id="LGFG01000065">
    <property type="protein sequence ID" value="KUK22997.1"/>
    <property type="molecule type" value="Genomic_DNA"/>
</dbReference>
<feature type="binding site" evidence="4">
    <location>
        <position position="31"/>
    </location>
    <ligand>
        <name>nicotinamide</name>
        <dbReference type="ChEBI" id="CHEBI:17154"/>
    </ligand>
</feature>
<evidence type="ECO:0000313" key="6">
    <source>
        <dbReference type="EMBL" id="KUK22997.1"/>
    </source>
</evidence>
<dbReference type="GO" id="GO:0017136">
    <property type="term" value="F:histone deacetylase activity, NAD-dependent"/>
    <property type="evidence" value="ECO:0007669"/>
    <property type="project" value="TreeGrafter"/>
</dbReference>
<evidence type="ECO:0000256" key="4">
    <source>
        <dbReference type="HAMAP-Rule" id="MF_01968"/>
    </source>
</evidence>
<reference evidence="6 7" key="1">
    <citation type="journal article" date="2015" name="MBio">
        <title>Genome-Resolved Metagenomic Analysis Reveals Roles for Candidate Phyla and Other Microbial Community Members in Biogeochemical Transformations in Oil Reservoirs.</title>
        <authorList>
            <person name="Hu P."/>
            <person name="Tom L."/>
            <person name="Singh A."/>
            <person name="Thomas B.C."/>
            <person name="Baker B.J."/>
            <person name="Piceno Y.M."/>
            <person name="Andersen G.L."/>
            <person name="Banfield J.F."/>
        </authorList>
    </citation>
    <scope>NUCLEOTIDE SEQUENCE [LARGE SCALE GENOMIC DNA]</scope>
    <source>
        <strain evidence="6">46_26</strain>
    </source>
</reference>
<keyword evidence="2 4" id="KW-0808">Transferase</keyword>
<feature type="binding site" evidence="4 5">
    <location>
        <position position="146"/>
    </location>
    <ligand>
        <name>Zn(2+)</name>
        <dbReference type="ChEBI" id="CHEBI:29105"/>
    </ligand>
</feature>
<dbReference type="GO" id="GO:0008270">
    <property type="term" value="F:zinc ion binding"/>
    <property type="evidence" value="ECO:0007669"/>
    <property type="project" value="UniProtKB-UniRule"/>
</dbReference>
<dbReference type="PROSITE" id="PS50305">
    <property type="entry name" value="SIRTUIN"/>
    <property type="match status" value="1"/>
</dbReference>
<dbReference type="Pfam" id="PF02146">
    <property type="entry name" value="SIR2"/>
    <property type="match status" value="1"/>
</dbReference>
<comment type="catalytic activity">
    <reaction evidence="4">
        <text>N(6)-acetyl-L-lysyl-[protein] + NAD(+) + H2O = 2''-O-acetyl-ADP-D-ribose + nicotinamide + L-lysyl-[protein]</text>
        <dbReference type="Rhea" id="RHEA:43636"/>
        <dbReference type="Rhea" id="RHEA-COMP:9752"/>
        <dbReference type="Rhea" id="RHEA-COMP:10731"/>
        <dbReference type="ChEBI" id="CHEBI:15377"/>
        <dbReference type="ChEBI" id="CHEBI:17154"/>
        <dbReference type="ChEBI" id="CHEBI:29969"/>
        <dbReference type="ChEBI" id="CHEBI:57540"/>
        <dbReference type="ChEBI" id="CHEBI:61930"/>
        <dbReference type="ChEBI" id="CHEBI:83767"/>
        <dbReference type="EC" id="2.3.1.286"/>
    </reaction>
</comment>
<dbReference type="InterPro" id="IPR028628">
    <property type="entry name" value="Sirtuin_class_U"/>
</dbReference>
<comment type="caution">
    <text evidence="6">The sequence shown here is derived from an EMBL/GenBank/DDBJ whole genome shotgun (WGS) entry which is preliminary data.</text>
</comment>
<organism evidence="6 7">
    <name type="scientific">Thermotoga petrophila</name>
    <dbReference type="NCBI Taxonomy" id="93929"/>
    <lineage>
        <taxon>Bacteria</taxon>
        <taxon>Thermotogati</taxon>
        <taxon>Thermotogota</taxon>
        <taxon>Thermotogae</taxon>
        <taxon>Thermotogales</taxon>
        <taxon>Thermotogaceae</taxon>
        <taxon>Thermotoga</taxon>
    </lineage>
</organism>
<dbReference type="EC" id="2.3.1.286" evidence="4"/>
<feature type="binding site" evidence="4">
    <location>
        <position position="96"/>
    </location>
    <ligand>
        <name>NAD(+)</name>
        <dbReference type="ChEBI" id="CHEBI:57540"/>
    </ligand>
</feature>
<feature type="binding site" evidence="4">
    <location>
        <position position="114"/>
    </location>
    <ligand>
        <name>NAD(+)</name>
        <dbReference type="ChEBI" id="CHEBI:57540"/>
    </ligand>
</feature>
<protein>
    <recommendedName>
        <fullName evidence="4">NAD-dependent protein deacetylase</fullName>
        <ecNumber evidence="4">2.3.1.286</ecNumber>
    </recommendedName>
    <alternativeName>
        <fullName evidence="4">Regulatory protein SIR2 homolog</fullName>
    </alternativeName>
</protein>
<feature type="binding site" evidence="4">
    <location>
        <position position="20"/>
    </location>
    <ligand>
        <name>NAD(+)</name>
        <dbReference type="ChEBI" id="CHEBI:57540"/>
    </ligand>
</feature>